<feature type="transmembrane region" description="Helical" evidence="1">
    <location>
        <begin position="7"/>
        <end position="24"/>
    </location>
</feature>
<dbReference type="PANTHER" id="PTHR22911:SF79">
    <property type="entry name" value="MOBA-LIKE NTP TRANSFERASE DOMAIN-CONTAINING PROTEIN"/>
    <property type="match status" value="1"/>
</dbReference>
<keyword evidence="1" id="KW-1133">Transmembrane helix</keyword>
<dbReference type="GO" id="GO:0016020">
    <property type="term" value="C:membrane"/>
    <property type="evidence" value="ECO:0007669"/>
    <property type="project" value="InterPro"/>
</dbReference>
<feature type="transmembrane region" description="Helical" evidence="1">
    <location>
        <begin position="175"/>
        <end position="197"/>
    </location>
</feature>
<feature type="transmembrane region" description="Helical" evidence="1">
    <location>
        <begin position="268"/>
        <end position="289"/>
    </location>
</feature>
<dbReference type="Proteomes" id="UP000321580">
    <property type="component" value="Unassembled WGS sequence"/>
</dbReference>
<evidence type="ECO:0000313" key="4">
    <source>
        <dbReference type="Proteomes" id="UP000321580"/>
    </source>
</evidence>
<comment type="caution">
    <text evidence="3">The sequence shown here is derived from an EMBL/GenBank/DDBJ whole genome shotgun (WGS) entry which is preliminary data.</text>
</comment>
<protein>
    <submittedName>
        <fullName evidence="3">EamA family transporter</fullName>
    </submittedName>
</protein>
<dbReference type="RefSeq" id="WP_147166058.1">
    <property type="nucleotide sequence ID" value="NZ_VOOR01000005.1"/>
</dbReference>
<name>A0A5C6S0L2_9BACT</name>
<dbReference type="EMBL" id="VOOR01000005">
    <property type="protein sequence ID" value="TXB67937.1"/>
    <property type="molecule type" value="Genomic_DNA"/>
</dbReference>
<evidence type="ECO:0000256" key="1">
    <source>
        <dbReference type="SAM" id="Phobius"/>
    </source>
</evidence>
<evidence type="ECO:0000259" key="2">
    <source>
        <dbReference type="Pfam" id="PF00892"/>
    </source>
</evidence>
<sequence>MQAEKRAYLELHIAVFLFGFTAILGDLIQLSALVMVWWRVLITSFSLLFLIRAGKALRKMPRPLLYRFMGIGVIVALHWVAFYGAIKLSNASITLICMATTSFFTSLLEPFIMKQRIRWYEMLLGLVIIPGMALIVNSTEATMNTGILVGLLSAFLAAFFATLNKKYIGQTDELTTTFVELGSAWLFLCLVLPAYIWQSATPVQILPLSGMDWFYLVVLSLLCTTLAYVLALRALRHLTAFASNLTVNLEPVYGIALAWLLLNENEELAPGFYAGVGIILLAVFSYPLIRRWRRKRGLPT</sequence>
<feature type="transmembrane region" description="Helical" evidence="1">
    <location>
        <begin position="213"/>
        <end position="231"/>
    </location>
</feature>
<feature type="domain" description="EamA" evidence="2">
    <location>
        <begin position="11"/>
        <end position="136"/>
    </location>
</feature>
<dbReference type="SUPFAM" id="SSF103481">
    <property type="entry name" value="Multidrug resistance efflux transporter EmrE"/>
    <property type="match status" value="2"/>
</dbReference>
<feature type="transmembrane region" description="Helical" evidence="1">
    <location>
        <begin position="238"/>
        <end position="262"/>
    </location>
</feature>
<keyword evidence="1" id="KW-0472">Membrane</keyword>
<feature type="transmembrane region" description="Helical" evidence="1">
    <location>
        <begin position="30"/>
        <end position="52"/>
    </location>
</feature>
<accession>A0A5C6S0L2</accession>
<reference evidence="3 4" key="1">
    <citation type="submission" date="2019-08" db="EMBL/GenBank/DDBJ databases">
        <title>Genome of Phaeodactylibacter luteus.</title>
        <authorList>
            <person name="Bowman J.P."/>
        </authorList>
    </citation>
    <scope>NUCLEOTIDE SEQUENCE [LARGE SCALE GENOMIC DNA]</scope>
    <source>
        <strain evidence="3 4">KCTC 42180</strain>
    </source>
</reference>
<keyword evidence="1" id="KW-0812">Transmembrane</keyword>
<proteinExistence type="predicted"/>
<feature type="domain" description="EamA" evidence="2">
    <location>
        <begin position="145"/>
        <end position="284"/>
    </location>
</feature>
<gene>
    <name evidence="3" type="ORF">FRY97_03575</name>
</gene>
<evidence type="ECO:0000313" key="3">
    <source>
        <dbReference type="EMBL" id="TXB67937.1"/>
    </source>
</evidence>
<feature type="transmembrane region" description="Helical" evidence="1">
    <location>
        <begin position="119"/>
        <end position="136"/>
    </location>
</feature>
<dbReference type="Pfam" id="PF00892">
    <property type="entry name" value="EamA"/>
    <property type="match status" value="2"/>
</dbReference>
<feature type="transmembrane region" description="Helical" evidence="1">
    <location>
        <begin position="92"/>
        <end position="112"/>
    </location>
</feature>
<feature type="transmembrane region" description="Helical" evidence="1">
    <location>
        <begin position="64"/>
        <end position="86"/>
    </location>
</feature>
<dbReference type="OrthoDB" id="9150437at2"/>
<dbReference type="PANTHER" id="PTHR22911">
    <property type="entry name" value="ACYL-MALONYL CONDENSING ENZYME-RELATED"/>
    <property type="match status" value="1"/>
</dbReference>
<organism evidence="3 4">
    <name type="scientific">Phaeodactylibacter luteus</name>
    <dbReference type="NCBI Taxonomy" id="1564516"/>
    <lineage>
        <taxon>Bacteria</taxon>
        <taxon>Pseudomonadati</taxon>
        <taxon>Bacteroidota</taxon>
        <taxon>Saprospiria</taxon>
        <taxon>Saprospirales</taxon>
        <taxon>Haliscomenobacteraceae</taxon>
        <taxon>Phaeodactylibacter</taxon>
    </lineage>
</organism>
<dbReference type="InterPro" id="IPR000620">
    <property type="entry name" value="EamA_dom"/>
</dbReference>
<dbReference type="InterPro" id="IPR037185">
    <property type="entry name" value="EmrE-like"/>
</dbReference>
<feature type="transmembrane region" description="Helical" evidence="1">
    <location>
        <begin position="142"/>
        <end position="163"/>
    </location>
</feature>
<keyword evidence="4" id="KW-1185">Reference proteome</keyword>
<dbReference type="AlphaFoldDB" id="A0A5C6S0L2"/>